<dbReference type="AlphaFoldDB" id="A0A369TXJ1"/>
<keyword evidence="2" id="KW-1185">Reference proteome</keyword>
<dbReference type="Pfam" id="PF04134">
    <property type="entry name" value="DCC1-like"/>
    <property type="match status" value="1"/>
</dbReference>
<dbReference type="OrthoDB" id="9801773at2"/>
<dbReference type="InterPro" id="IPR007263">
    <property type="entry name" value="DCC1-like"/>
</dbReference>
<name>A0A369TXJ1_9RHOB</name>
<dbReference type="RefSeq" id="WP_114509468.1">
    <property type="nucleotide sequence ID" value="NZ_QPMK01000002.1"/>
</dbReference>
<protein>
    <submittedName>
        <fullName evidence="1">DUF393 domain-containing protein</fullName>
    </submittedName>
</protein>
<sequence>MDQTADLTVIYNDTCPICAREVAAYKRYTRAHDLPVAYVGLDRAALERYGLTERAAARRFHVLKDGRMYDGIPAFALLWDRLPHLAWLARMVRLPGVAQVSAALYDYIAAPALFALHRRRQRLGKAVPRG</sequence>
<proteinExistence type="predicted"/>
<evidence type="ECO:0000313" key="2">
    <source>
        <dbReference type="Proteomes" id="UP000253977"/>
    </source>
</evidence>
<dbReference type="EMBL" id="QPMK01000002">
    <property type="protein sequence ID" value="RDD67656.1"/>
    <property type="molecule type" value="Genomic_DNA"/>
</dbReference>
<dbReference type="GO" id="GO:0015035">
    <property type="term" value="F:protein-disulfide reductase activity"/>
    <property type="evidence" value="ECO:0007669"/>
    <property type="project" value="InterPro"/>
</dbReference>
<evidence type="ECO:0000313" key="1">
    <source>
        <dbReference type="EMBL" id="RDD67656.1"/>
    </source>
</evidence>
<gene>
    <name evidence="1" type="ORF">DU478_03100</name>
</gene>
<organism evidence="1 2">
    <name type="scientific">Thalassococcus profundi</name>
    <dbReference type="NCBI Taxonomy" id="2282382"/>
    <lineage>
        <taxon>Bacteria</taxon>
        <taxon>Pseudomonadati</taxon>
        <taxon>Pseudomonadota</taxon>
        <taxon>Alphaproteobacteria</taxon>
        <taxon>Rhodobacterales</taxon>
        <taxon>Roseobacteraceae</taxon>
        <taxon>Thalassococcus</taxon>
    </lineage>
</organism>
<dbReference type="Proteomes" id="UP000253977">
    <property type="component" value="Unassembled WGS sequence"/>
</dbReference>
<accession>A0A369TXJ1</accession>
<comment type="caution">
    <text evidence="1">The sequence shown here is derived from an EMBL/GenBank/DDBJ whole genome shotgun (WGS) entry which is preliminary data.</text>
</comment>
<reference evidence="1 2" key="1">
    <citation type="submission" date="2018-07" db="EMBL/GenBank/DDBJ databases">
        <title>Thalassococcus profundi sp. nov., a marine bacterium isolated from deep seawater of Okinawa Trough.</title>
        <authorList>
            <person name="Yu M."/>
        </authorList>
    </citation>
    <scope>NUCLEOTIDE SEQUENCE [LARGE SCALE GENOMIC DNA]</scope>
    <source>
        <strain evidence="1 2">WRAS1</strain>
    </source>
</reference>